<feature type="region of interest" description="Disordered" evidence="5">
    <location>
        <begin position="260"/>
        <end position="310"/>
    </location>
</feature>
<dbReference type="InterPro" id="IPR050579">
    <property type="entry name" value="PMP-22/EMP/MP20-like"/>
</dbReference>
<feature type="compositionally biased region" description="Low complexity" evidence="5">
    <location>
        <begin position="271"/>
        <end position="303"/>
    </location>
</feature>
<evidence type="ECO:0008006" key="9">
    <source>
        <dbReference type="Google" id="ProtNLM"/>
    </source>
</evidence>
<reference evidence="8" key="1">
    <citation type="journal article" date="2010" name="Genome Biol.">
        <title>Genome sequence of the necrotrophic plant pathogen Pythium ultimum reveals original pathogenicity mechanisms and effector repertoire.</title>
        <authorList>
            <person name="Levesque C.A."/>
            <person name="Brouwer H."/>
            <person name="Cano L."/>
            <person name="Hamilton J.P."/>
            <person name="Holt C."/>
            <person name="Huitema E."/>
            <person name="Raffaele S."/>
            <person name="Robideau G.P."/>
            <person name="Thines M."/>
            <person name="Win J."/>
            <person name="Zerillo M.M."/>
            <person name="Beakes G.W."/>
            <person name="Boore J.L."/>
            <person name="Busam D."/>
            <person name="Dumas B."/>
            <person name="Ferriera S."/>
            <person name="Fuerstenberg S.I."/>
            <person name="Gachon C.M."/>
            <person name="Gaulin E."/>
            <person name="Govers F."/>
            <person name="Grenville-Briggs L."/>
            <person name="Horner N."/>
            <person name="Hostetler J."/>
            <person name="Jiang R.H."/>
            <person name="Johnson J."/>
            <person name="Krajaejun T."/>
            <person name="Lin H."/>
            <person name="Meijer H.J."/>
            <person name="Moore B."/>
            <person name="Morris P."/>
            <person name="Phuntmart V."/>
            <person name="Puiu D."/>
            <person name="Shetty J."/>
            <person name="Stajich J.E."/>
            <person name="Tripathy S."/>
            <person name="Wawra S."/>
            <person name="van West P."/>
            <person name="Whitty B.R."/>
            <person name="Coutinho P.M."/>
            <person name="Henrissat B."/>
            <person name="Martin F."/>
            <person name="Thomas P.D."/>
            <person name="Tyler B.M."/>
            <person name="De Vries R.P."/>
            <person name="Kamoun S."/>
            <person name="Yandell M."/>
            <person name="Tisserat N."/>
            <person name="Buell C.R."/>
        </authorList>
    </citation>
    <scope>NUCLEOTIDE SEQUENCE</scope>
    <source>
        <strain evidence="8">DAOM:BR144</strain>
    </source>
</reference>
<comment type="subcellular location">
    <subcellularLocation>
        <location evidence="1">Membrane</location>
        <topology evidence="1">Multi-pass membrane protein</topology>
    </subcellularLocation>
</comment>
<dbReference type="OMA" id="QQHYRRD"/>
<keyword evidence="4 6" id="KW-0472">Membrane</keyword>
<dbReference type="PANTHER" id="PTHR10671">
    <property type="entry name" value="EPITHELIAL MEMBRANE PROTEIN-RELATED"/>
    <property type="match status" value="1"/>
</dbReference>
<dbReference type="eggNOG" id="ENOG502RY3H">
    <property type="taxonomic scope" value="Eukaryota"/>
</dbReference>
<feature type="transmembrane region" description="Helical" evidence="6">
    <location>
        <begin position="135"/>
        <end position="154"/>
    </location>
</feature>
<evidence type="ECO:0000256" key="4">
    <source>
        <dbReference type="ARBA" id="ARBA00023136"/>
    </source>
</evidence>
<evidence type="ECO:0000256" key="2">
    <source>
        <dbReference type="ARBA" id="ARBA00022692"/>
    </source>
</evidence>
<keyword evidence="3 6" id="KW-1133">Transmembrane helix</keyword>
<proteinExistence type="predicted"/>
<organism evidence="7 8">
    <name type="scientific">Globisporangium ultimum (strain ATCC 200006 / CBS 805.95 / DAOM BR144)</name>
    <name type="common">Pythium ultimum</name>
    <dbReference type="NCBI Taxonomy" id="431595"/>
    <lineage>
        <taxon>Eukaryota</taxon>
        <taxon>Sar</taxon>
        <taxon>Stramenopiles</taxon>
        <taxon>Oomycota</taxon>
        <taxon>Peronosporomycetes</taxon>
        <taxon>Pythiales</taxon>
        <taxon>Pythiaceae</taxon>
        <taxon>Globisporangium</taxon>
    </lineage>
</organism>
<sequence length="340" mass="37758">MKNTVITVMFSLASTGCAFYAMAYPAWFYQHYRRDGNDVFQGYGIFAFYSTASLESPFYASETVLQYSDFCDSTTTPNYMLGDGDQFHKVLCGKGMRSVRATTVTGVALSVVGLVGSIIAVFNPSAGYSERVVSFCTLVSSLLLAISLVIWGWTIQQRLYQVDSINSAFTSCKADRTDWHCWFYGYSFWVCLASVIVLSITGYLSSAGRAEKIRYFRKEYERDLAVAVQQSMEHTTPAQAQPMAGATFVRSNTAQNFALNQQPYSQPPPAQYGQPQPYGQPQQFEQPYSQQQQFGAYNQQGGYPAQATAPAQYEPDAAYPAFREEKNHTLLGKQPSGGVV</sequence>
<dbReference type="PROSITE" id="PS51257">
    <property type="entry name" value="PROKAR_LIPOPROTEIN"/>
    <property type="match status" value="1"/>
</dbReference>
<feature type="transmembrane region" description="Helical" evidence="6">
    <location>
        <begin position="104"/>
        <end position="123"/>
    </location>
</feature>
<evidence type="ECO:0000256" key="5">
    <source>
        <dbReference type="SAM" id="MobiDB-lite"/>
    </source>
</evidence>
<reference evidence="8" key="2">
    <citation type="submission" date="2010-04" db="EMBL/GenBank/DDBJ databases">
        <authorList>
            <person name="Buell R."/>
            <person name="Hamilton J."/>
            <person name="Hostetler J."/>
        </authorList>
    </citation>
    <scope>NUCLEOTIDE SEQUENCE [LARGE SCALE GENOMIC DNA]</scope>
    <source>
        <strain evidence="8">DAOM:BR144</strain>
    </source>
</reference>
<protein>
    <recommendedName>
        <fullName evidence="9">MARVEL domain-containing protein</fullName>
    </recommendedName>
</protein>
<keyword evidence="2 6" id="KW-0812">Transmembrane</keyword>
<evidence type="ECO:0000313" key="7">
    <source>
        <dbReference type="EnsemblProtists" id="PYU1_T007334"/>
    </source>
</evidence>
<dbReference type="EnsemblProtists" id="PYU1_T007334">
    <property type="protein sequence ID" value="PYU1_T007334"/>
    <property type="gene ID" value="PYU1_G007318"/>
</dbReference>
<keyword evidence="8" id="KW-1185">Reference proteome</keyword>
<dbReference type="VEuPathDB" id="FungiDB:PYU1_G007318"/>
<dbReference type="HOGENOM" id="CLU_033604_0_0_1"/>
<dbReference type="Gene3D" id="1.20.140.150">
    <property type="match status" value="1"/>
</dbReference>
<dbReference type="GO" id="GO:0016020">
    <property type="term" value="C:membrane"/>
    <property type="evidence" value="ECO:0007669"/>
    <property type="project" value="UniProtKB-SubCell"/>
</dbReference>
<reference evidence="7" key="3">
    <citation type="submission" date="2015-02" db="UniProtKB">
        <authorList>
            <consortium name="EnsemblProtists"/>
        </authorList>
    </citation>
    <scope>IDENTIFICATION</scope>
    <source>
        <strain evidence="7">DAOM BR144</strain>
    </source>
</reference>
<dbReference type="AlphaFoldDB" id="K3WQU2"/>
<evidence type="ECO:0000256" key="6">
    <source>
        <dbReference type="SAM" id="Phobius"/>
    </source>
</evidence>
<evidence type="ECO:0000256" key="1">
    <source>
        <dbReference type="ARBA" id="ARBA00004141"/>
    </source>
</evidence>
<dbReference type="Proteomes" id="UP000019132">
    <property type="component" value="Unassembled WGS sequence"/>
</dbReference>
<accession>K3WQU2</accession>
<feature type="transmembrane region" description="Helical" evidence="6">
    <location>
        <begin position="183"/>
        <end position="204"/>
    </location>
</feature>
<dbReference type="PANTHER" id="PTHR10671:SF108">
    <property type="entry name" value="CLAUDIN FAMILY PROTEIN-RELATED"/>
    <property type="match status" value="1"/>
</dbReference>
<dbReference type="EMBL" id="GL376629">
    <property type="status" value="NOT_ANNOTATED_CDS"/>
    <property type="molecule type" value="Genomic_DNA"/>
</dbReference>
<dbReference type="InParanoid" id="K3WQU2"/>
<evidence type="ECO:0000313" key="8">
    <source>
        <dbReference type="Proteomes" id="UP000019132"/>
    </source>
</evidence>
<name>K3WQU2_GLOUD</name>
<evidence type="ECO:0000256" key="3">
    <source>
        <dbReference type="ARBA" id="ARBA00022989"/>
    </source>
</evidence>